<sequence>MRRHISKAQTQTSTPQKANFEGNEVEKSDNQPPGHLELIAQEVTKQMNEAVGKFKGEIISQITTEMGATVKEGDKVLIDQSKLDASNLLFKLPKSQHSSYEVWFQVTSLPHHGTIMVGERNITKEKPNFSQYIINKFGVTYLHDDSDSLADSFTFAVWPNKKSKSATKPEAGFLEELFNITTTPGSPAE</sequence>
<reference evidence="6 7" key="1">
    <citation type="journal article" date="2011" name="Nature">
        <title>Genome sequencing reveals insights into physiology and longevity of the naked mole rat.</title>
        <authorList>
            <person name="Kim E.B."/>
            <person name="Fang X."/>
            <person name="Fushan A.A."/>
            <person name="Huang Z."/>
            <person name="Lobanov A.V."/>
            <person name="Han L."/>
            <person name="Marino S.M."/>
            <person name="Sun X."/>
            <person name="Turanov A.A."/>
            <person name="Yang P."/>
            <person name="Yim S.H."/>
            <person name="Zhao X."/>
            <person name="Kasaikina M.V."/>
            <person name="Stoletzki N."/>
            <person name="Peng C."/>
            <person name="Polak P."/>
            <person name="Xiong Z."/>
            <person name="Kiezun A."/>
            <person name="Zhu Y."/>
            <person name="Chen Y."/>
            <person name="Kryukov G.V."/>
            <person name="Zhang Q."/>
            <person name="Peshkin L."/>
            <person name="Yang L."/>
            <person name="Bronson R.T."/>
            <person name="Buffenstein R."/>
            <person name="Wang B."/>
            <person name="Han C."/>
            <person name="Li Q."/>
            <person name="Chen L."/>
            <person name="Zhao W."/>
            <person name="Sunyaev S.R."/>
            <person name="Park T.J."/>
            <person name="Zhang G."/>
            <person name="Wang J."/>
            <person name="Gladyshev V.N."/>
        </authorList>
    </citation>
    <scope>NUCLEOTIDE SEQUENCE [LARGE SCALE GENOMIC DNA]</scope>
</reference>
<evidence type="ECO:0000256" key="4">
    <source>
        <dbReference type="PROSITE-ProRule" id="PRU01201"/>
    </source>
</evidence>
<dbReference type="EMBL" id="JH166588">
    <property type="protein sequence ID" value="EHA99534.1"/>
    <property type="molecule type" value="Genomic_DNA"/>
</dbReference>
<organism evidence="6 7">
    <name type="scientific">Heterocephalus glaber</name>
    <name type="common">Naked mole rat</name>
    <dbReference type="NCBI Taxonomy" id="10181"/>
    <lineage>
        <taxon>Eukaryota</taxon>
        <taxon>Metazoa</taxon>
        <taxon>Chordata</taxon>
        <taxon>Craniata</taxon>
        <taxon>Vertebrata</taxon>
        <taxon>Euteleostomi</taxon>
        <taxon>Mammalia</taxon>
        <taxon>Eutheria</taxon>
        <taxon>Euarchontoglires</taxon>
        <taxon>Glires</taxon>
        <taxon>Rodentia</taxon>
        <taxon>Hystricomorpha</taxon>
        <taxon>Bathyergidae</taxon>
        <taxon>Heterocephalus</taxon>
    </lineage>
</organism>
<dbReference type="PANTHER" id="PTHR45739:SF14">
    <property type="entry name" value="CHONDROITIN SULFATE PROTEOGLYCAN 4"/>
    <property type="match status" value="1"/>
</dbReference>
<accession>G5AR74</accession>
<feature type="region of interest" description="Disordered" evidence="5">
    <location>
        <begin position="1"/>
        <end position="33"/>
    </location>
</feature>
<gene>
    <name evidence="6" type="ORF">GW7_20035</name>
</gene>
<dbReference type="AlphaFoldDB" id="G5AR74"/>
<dbReference type="GO" id="GO:0009653">
    <property type="term" value="P:anatomical structure morphogenesis"/>
    <property type="evidence" value="ECO:0007669"/>
    <property type="project" value="TreeGrafter"/>
</dbReference>
<dbReference type="PROSITE" id="PS51854">
    <property type="entry name" value="CSPG"/>
    <property type="match status" value="1"/>
</dbReference>
<dbReference type="Pfam" id="PF16184">
    <property type="entry name" value="Cadherin_3"/>
    <property type="match status" value="1"/>
</dbReference>
<keyword evidence="1" id="KW-0732">Signal</keyword>
<dbReference type="STRING" id="10181.G5AR74"/>
<protein>
    <submittedName>
        <fullName evidence="6">Chondroitin sulfate proteoglycan 4</fullName>
    </submittedName>
</protein>
<feature type="repeat" description="CSPG" evidence="4">
    <location>
        <begin position="59"/>
        <end position="158"/>
    </location>
</feature>
<dbReference type="InterPro" id="IPR039005">
    <property type="entry name" value="CSPG_rpt"/>
</dbReference>
<evidence type="ECO:0000256" key="1">
    <source>
        <dbReference type="ARBA" id="ARBA00022729"/>
    </source>
</evidence>
<proteinExistence type="predicted"/>
<dbReference type="eggNOG" id="KOG3597">
    <property type="taxonomic scope" value="Eukaryota"/>
</dbReference>
<evidence type="ECO:0000256" key="5">
    <source>
        <dbReference type="SAM" id="MobiDB-lite"/>
    </source>
</evidence>
<evidence type="ECO:0000256" key="2">
    <source>
        <dbReference type="ARBA" id="ARBA00022737"/>
    </source>
</evidence>
<feature type="compositionally biased region" description="Polar residues" evidence="5">
    <location>
        <begin position="7"/>
        <end position="17"/>
    </location>
</feature>
<dbReference type="InParanoid" id="G5AR74"/>
<evidence type="ECO:0000313" key="7">
    <source>
        <dbReference type="Proteomes" id="UP000006813"/>
    </source>
</evidence>
<keyword evidence="3" id="KW-0325">Glycoprotein</keyword>
<dbReference type="InterPro" id="IPR051561">
    <property type="entry name" value="FRAS1_ECM"/>
</dbReference>
<evidence type="ECO:0000256" key="3">
    <source>
        <dbReference type="ARBA" id="ARBA00023180"/>
    </source>
</evidence>
<keyword evidence="2" id="KW-0677">Repeat</keyword>
<evidence type="ECO:0000313" key="6">
    <source>
        <dbReference type="EMBL" id="EHA99534.1"/>
    </source>
</evidence>
<dbReference type="Proteomes" id="UP000006813">
    <property type="component" value="Unassembled WGS sequence"/>
</dbReference>
<name>G5AR74_HETGA</name>
<dbReference type="PANTHER" id="PTHR45739">
    <property type="entry name" value="MATRIX PROTEIN, PUTATIVE-RELATED"/>
    <property type="match status" value="1"/>
</dbReference>